<dbReference type="Proteomes" id="UP000327000">
    <property type="component" value="Unassembled WGS sequence"/>
</dbReference>
<keyword evidence="1" id="KW-0472">Membrane</keyword>
<evidence type="ECO:0000313" key="2">
    <source>
        <dbReference type="EMBL" id="KAB7836839.1"/>
    </source>
</evidence>
<feature type="transmembrane region" description="Helical" evidence="1">
    <location>
        <begin position="104"/>
        <end position="134"/>
    </location>
</feature>
<keyword evidence="1" id="KW-0812">Transmembrane</keyword>
<protein>
    <submittedName>
        <fullName evidence="2">Uncharacterized protein</fullName>
    </submittedName>
</protein>
<reference evidence="2 3" key="1">
    <citation type="journal article" date="2019" name="Microb. Cell Fact.">
        <title>Exploring novel herbicidin analogues by transcriptional regulator overexpression and MS/MS molecular networking.</title>
        <authorList>
            <person name="Shi Y."/>
            <person name="Gu R."/>
            <person name="Li Y."/>
            <person name="Wang X."/>
            <person name="Ren W."/>
            <person name="Li X."/>
            <person name="Wang L."/>
            <person name="Xie Y."/>
            <person name="Hong B."/>
        </authorList>
    </citation>
    <scope>NUCLEOTIDE SEQUENCE [LARGE SCALE GENOMIC DNA]</scope>
    <source>
        <strain evidence="2 3">US-43</strain>
    </source>
</reference>
<organism evidence="2 3">
    <name type="scientific">Streptomyces mobaraensis</name>
    <name type="common">Streptoverticillium mobaraense</name>
    <dbReference type="NCBI Taxonomy" id="35621"/>
    <lineage>
        <taxon>Bacteria</taxon>
        <taxon>Bacillati</taxon>
        <taxon>Actinomycetota</taxon>
        <taxon>Actinomycetes</taxon>
        <taxon>Kitasatosporales</taxon>
        <taxon>Streptomycetaceae</taxon>
        <taxon>Streptomyces</taxon>
    </lineage>
</organism>
<evidence type="ECO:0000313" key="3">
    <source>
        <dbReference type="Proteomes" id="UP000327000"/>
    </source>
</evidence>
<comment type="caution">
    <text evidence="2">The sequence shown here is derived from an EMBL/GenBank/DDBJ whole genome shotgun (WGS) entry which is preliminary data.</text>
</comment>
<evidence type="ECO:0000256" key="1">
    <source>
        <dbReference type="SAM" id="Phobius"/>
    </source>
</evidence>
<dbReference type="AlphaFoldDB" id="A0A5N5W430"/>
<proteinExistence type="predicted"/>
<gene>
    <name evidence="2" type="ORF">FRZ00_23910</name>
</gene>
<sequence length="353" mass="36584">MDTTNREPSILDVASAATAGPGTVADPRRERLRRRLGFAAVLACLPYLGLKLLWVCGANVGVVDRHRVSHGMWVAVNLATFAMDATAALIAHQMTRPGGPRVRGLFIVLPMWVASGLLAPIMITVPAQTAVALLGGHNPLAKPDGFLEPWVYDLVYSGFIVEGVVLLGAFAMYAHDRVGGVLNGQVRAFARRVPVGVRAVVAVVAGLLAVTAALRLAWGCGADFGLNARQISDMDKASVRPVEAVQGVLALVGAGGLTVLWRGRSEVRVRMPLAAAWVGSAAACGWGGFIGGLGAMVGADHRPSALMAAVYVAETVAGVLALGAGLRALGHKRAVTVTGTAVPAGRPARQPRV</sequence>
<name>A0A5N5W430_STRMB</name>
<feature type="transmembrane region" description="Helical" evidence="1">
    <location>
        <begin position="72"/>
        <end position="92"/>
    </location>
</feature>
<feature type="transmembrane region" description="Helical" evidence="1">
    <location>
        <begin position="305"/>
        <end position="326"/>
    </location>
</feature>
<dbReference type="RefSeq" id="WP_152264898.1">
    <property type="nucleotide sequence ID" value="NZ_VOKX01000098.1"/>
</dbReference>
<feature type="transmembrane region" description="Helical" evidence="1">
    <location>
        <begin position="36"/>
        <end position="60"/>
    </location>
</feature>
<keyword evidence="3" id="KW-1185">Reference proteome</keyword>
<accession>A0A5N5W430</accession>
<feature type="transmembrane region" description="Helical" evidence="1">
    <location>
        <begin position="273"/>
        <end position="299"/>
    </location>
</feature>
<keyword evidence="1" id="KW-1133">Transmembrane helix</keyword>
<dbReference type="OrthoDB" id="4964568at2"/>
<feature type="transmembrane region" description="Helical" evidence="1">
    <location>
        <begin position="195"/>
        <end position="218"/>
    </location>
</feature>
<feature type="transmembrane region" description="Helical" evidence="1">
    <location>
        <begin position="244"/>
        <end position="261"/>
    </location>
</feature>
<dbReference type="EMBL" id="VOKX01000098">
    <property type="protein sequence ID" value="KAB7836839.1"/>
    <property type="molecule type" value="Genomic_DNA"/>
</dbReference>
<feature type="transmembrane region" description="Helical" evidence="1">
    <location>
        <begin position="154"/>
        <end position="174"/>
    </location>
</feature>